<name>E3IXW8_PSEI1</name>
<dbReference type="SMART" id="SM00822">
    <property type="entry name" value="PKS_KR"/>
    <property type="match status" value="1"/>
</dbReference>
<evidence type="ECO:0000313" key="5">
    <source>
        <dbReference type="Proteomes" id="UP000002484"/>
    </source>
</evidence>
<evidence type="ECO:0000256" key="1">
    <source>
        <dbReference type="ARBA" id="ARBA00006484"/>
    </source>
</evidence>
<gene>
    <name evidence="4" type="ordered locus">FraEuI1c_3414</name>
</gene>
<feature type="domain" description="Ketoreductase" evidence="3">
    <location>
        <begin position="10"/>
        <end position="196"/>
    </location>
</feature>
<sequence>MSEPKEQAAGVVAISGAGTGIGQATAQKFGELGWRVVVGGRRAEKLAETVALVEKAGGECLAHPLDVTDAESVDRFFDAAEERFGTVTAVINNAATGRYGPLESFSPEEIHTEIATKLVGGLYMARRGVRALLAAEKPGDILFITSLSAGTQWLHHLPYAAANAGVEHAARILRLELEGTGIRVTALRCGDTLGTDFNTVEDANGRAMPAFELWFRRGLLRHGGTMTPDMVADAMVAAISLPRGYQYENLTVIPTAPRGELPRTFEAWGADVMSRYGAS</sequence>
<dbReference type="Pfam" id="PF00106">
    <property type="entry name" value="adh_short"/>
    <property type="match status" value="1"/>
</dbReference>
<dbReference type="InterPro" id="IPR036291">
    <property type="entry name" value="NAD(P)-bd_dom_sf"/>
</dbReference>
<accession>E3IXW8</accession>
<dbReference type="GO" id="GO:0016491">
    <property type="term" value="F:oxidoreductase activity"/>
    <property type="evidence" value="ECO:0007669"/>
    <property type="project" value="UniProtKB-KW"/>
</dbReference>
<dbReference type="KEGG" id="fri:FraEuI1c_3414"/>
<organism evidence="4 5">
    <name type="scientific">Pseudofrankia inefficax (strain DSM 45817 / CECT 9037 / DDB 130130 / EuI1c)</name>
    <name type="common">Frankia inefficax</name>
    <dbReference type="NCBI Taxonomy" id="298654"/>
    <lineage>
        <taxon>Bacteria</taxon>
        <taxon>Bacillati</taxon>
        <taxon>Actinomycetota</taxon>
        <taxon>Actinomycetes</taxon>
        <taxon>Frankiales</taxon>
        <taxon>Frankiaceae</taxon>
        <taxon>Pseudofrankia</taxon>
    </lineage>
</organism>
<protein>
    <submittedName>
        <fullName evidence="4">Short-chain dehydrogenase/reductase SDR</fullName>
    </submittedName>
</protein>
<dbReference type="InterPro" id="IPR057326">
    <property type="entry name" value="KR_dom"/>
</dbReference>
<evidence type="ECO:0000259" key="3">
    <source>
        <dbReference type="SMART" id="SM00822"/>
    </source>
</evidence>
<proteinExistence type="inferred from homology"/>
<dbReference type="PRINTS" id="PR00081">
    <property type="entry name" value="GDHRDH"/>
</dbReference>
<dbReference type="eggNOG" id="COG4221">
    <property type="taxonomic scope" value="Bacteria"/>
</dbReference>
<dbReference type="PANTHER" id="PTHR43669">
    <property type="entry name" value="5-KETO-D-GLUCONATE 5-REDUCTASE"/>
    <property type="match status" value="1"/>
</dbReference>
<dbReference type="Gene3D" id="3.40.50.720">
    <property type="entry name" value="NAD(P)-binding Rossmann-like Domain"/>
    <property type="match status" value="1"/>
</dbReference>
<dbReference type="EMBL" id="CP002299">
    <property type="protein sequence ID" value="ADP81423.1"/>
    <property type="molecule type" value="Genomic_DNA"/>
</dbReference>
<dbReference type="Proteomes" id="UP000002484">
    <property type="component" value="Chromosome"/>
</dbReference>
<dbReference type="AlphaFoldDB" id="E3IXW8"/>
<keyword evidence="5" id="KW-1185">Reference proteome</keyword>
<dbReference type="OrthoDB" id="9775296at2"/>
<dbReference type="HOGENOM" id="CLU_010194_2_10_11"/>
<keyword evidence="2" id="KW-0560">Oxidoreductase</keyword>
<dbReference type="InParanoid" id="E3IXW8"/>
<dbReference type="RefSeq" id="WP_013424541.1">
    <property type="nucleotide sequence ID" value="NC_014666.1"/>
</dbReference>
<dbReference type="STRING" id="298654.FraEuI1c_3414"/>
<dbReference type="CDD" id="cd05233">
    <property type="entry name" value="SDR_c"/>
    <property type="match status" value="1"/>
</dbReference>
<comment type="similarity">
    <text evidence="1">Belongs to the short-chain dehydrogenases/reductases (SDR) family.</text>
</comment>
<dbReference type="PANTHER" id="PTHR43669:SF3">
    <property type="entry name" value="ALCOHOL DEHYDROGENASE, PUTATIVE (AFU_ORTHOLOGUE AFUA_3G03445)-RELATED"/>
    <property type="match status" value="1"/>
</dbReference>
<evidence type="ECO:0000313" key="4">
    <source>
        <dbReference type="EMBL" id="ADP81423.1"/>
    </source>
</evidence>
<evidence type="ECO:0000256" key="2">
    <source>
        <dbReference type="ARBA" id="ARBA00023002"/>
    </source>
</evidence>
<dbReference type="SUPFAM" id="SSF51735">
    <property type="entry name" value="NAD(P)-binding Rossmann-fold domains"/>
    <property type="match status" value="1"/>
</dbReference>
<reference evidence="4 5" key="1">
    <citation type="submission" date="2010-10" db="EMBL/GenBank/DDBJ databases">
        <title>Complete sequence of Frankia sp. EuI1c.</title>
        <authorList>
            <consortium name="US DOE Joint Genome Institute"/>
            <person name="Lucas S."/>
            <person name="Copeland A."/>
            <person name="Lapidus A."/>
            <person name="Cheng J.-F."/>
            <person name="Bruce D."/>
            <person name="Goodwin L."/>
            <person name="Pitluck S."/>
            <person name="Chertkov O."/>
            <person name="Detter J.C."/>
            <person name="Han C."/>
            <person name="Tapia R."/>
            <person name="Land M."/>
            <person name="Hauser L."/>
            <person name="Jeffries C."/>
            <person name="Kyrpides N."/>
            <person name="Ivanova N."/>
            <person name="Mikhailova N."/>
            <person name="Beauchemin N."/>
            <person name="Sen A."/>
            <person name="Sur S.A."/>
            <person name="Gtari M."/>
            <person name="Wall L."/>
            <person name="Tisa L."/>
            <person name="Woyke T."/>
        </authorList>
    </citation>
    <scope>NUCLEOTIDE SEQUENCE [LARGE SCALE GENOMIC DNA]</scope>
    <source>
        <strain evidence="5">DSM 45817 / CECT 9037 / EuI1c</strain>
    </source>
</reference>
<dbReference type="InterPro" id="IPR002347">
    <property type="entry name" value="SDR_fam"/>
</dbReference>